<evidence type="ECO:0000313" key="2">
    <source>
        <dbReference type="Proteomes" id="UP000030763"/>
    </source>
</evidence>
<dbReference type="InterPro" id="IPR015943">
    <property type="entry name" value="WD40/YVTN_repeat-like_dom_sf"/>
</dbReference>
<evidence type="ECO:0000313" key="1">
    <source>
        <dbReference type="EMBL" id="CDJ60351.1"/>
    </source>
</evidence>
<keyword evidence="2" id="KW-1185">Reference proteome</keyword>
<sequence length="121" mass="13713">QKKYVYIYDHQGIEIHCLRDLMLTYRLEFLPYHFLMTSIGEFGDLSYYDISTGTLVARHKTKRGPCDVMAQNPTNAIISLGHNKGTVSLWTPNLAKPAVEMFCHKGKVTAIAAQDNYMITA</sequence>
<dbReference type="VEuPathDB" id="ToxoDB:EMWEY_00060500"/>
<dbReference type="InterPro" id="IPR040315">
    <property type="entry name" value="WDR46/Utp7"/>
</dbReference>
<dbReference type="GO" id="GO:0032040">
    <property type="term" value="C:small-subunit processome"/>
    <property type="evidence" value="ECO:0007669"/>
    <property type="project" value="TreeGrafter"/>
</dbReference>
<feature type="non-terminal residue" evidence="1">
    <location>
        <position position="1"/>
    </location>
</feature>
<organism evidence="1 2">
    <name type="scientific">Eimeria maxima</name>
    <name type="common">Coccidian parasite</name>
    <dbReference type="NCBI Taxonomy" id="5804"/>
    <lineage>
        <taxon>Eukaryota</taxon>
        <taxon>Sar</taxon>
        <taxon>Alveolata</taxon>
        <taxon>Apicomplexa</taxon>
        <taxon>Conoidasida</taxon>
        <taxon>Coccidia</taxon>
        <taxon>Eucoccidiorida</taxon>
        <taxon>Eimeriorina</taxon>
        <taxon>Eimeriidae</taxon>
        <taxon>Eimeria</taxon>
    </lineage>
</organism>
<reference evidence="1" key="1">
    <citation type="submission" date="2013-10" db="EMBL/GenBank/DDBJ databases">
        <title>Genomic analysis of the causative agents of coccidiosis in chickens.</title>
        <authorList>
            <person name="Reid A.J."/>
            <person name="Blake D."/>
            <person name="Billington K."/>
            <person name="Browne H."/>
            <person name="Dunn M."/>
            <person name="Hung S."/>
            <person name="Kawahara F."/>
            <person name="Miranda-Saavedra D."/>
            <person name="Mourier T."/>
            <person name="Nagra H."/>
            <person name="Otto T.D."/>
            <person name="Rawlings N."/>
            <person name="Sanchez A."/>
            <person name="Sanders M."/>
            <person name="Subramaniam C."/>
            <person name="Tay Y."/>
            <person name="Dear P."/>
            <person name="Doerig C."/>
            <person name="Gruber A."/>
            <person name="Parkinson J."/>
            <person name="Shirley M."/>
            <person name="Wan K.L."/>
            <person name="Berriman M."/>
            <person name="Tomley F."/>
            <person name="Pain A."/>
        </authorList>
    </citation>
    <scope>NUCLEOTIDE SEQUENCE [LARGE SCALE GENOMIC DNA]</scope>
    <source>
        <strain evidence="1">Weybridge</strain>
    </source>
</reference>
<dbReference type="RefSeq" id="XP_013337001.1">
    <property type="nucleotide sequence ID" value="XM_013481547.1"/>
</dbReference>
<dbReference type="PANTHER" id="PTHR14085">
    <property type="entry name" value="WD-REPEAT PROTEIN BING4"/>
    <property type="match status" value="1"/>
</dbReference>
<protein>
    <submittedName>
        <fullName evidence="1">WD domain, G-beta repeat-containing protein, putative</fullName>
    </submittedName>
</protein>
<reference evidence="1" key="2">
    <citation type="submission" date="2013-10" db="EMBL/GenBank/DDBJ databases">
        <authorList>
            <person name="Aslett M."/>
        </authorList>
    </citation>
    <scope>NUCLEOTIDE SEQUENCE [LARGE SCALE GENOMIC DNA]</scope>
    <source>
        <strain evidence="1">Weybridge</strain>
    </source>
</reference>
<proteinExistence type="predicted"/>
<dbReference type="EMBL" id="HG721788">
    <property type="protein sequence ID" value="CDJ60351.1"/>
    <property type="molecule type" value="Genomic_DNA"/>
</dbReference>
<dbReference type="InterPro" id="IPR036322">
    <property type="entry name" value="WD40_repeat_dom_sf"/>
</dbReference>
<dbReference type="GO" id="GO:0000462">
    <property type="term" value="P:maturation of SSU-rRNA from tricistronic rRNA transcript (SSU-rRNA, 5.8S rRNA, LSU-rRNA)"/>
    <property type="evidence" value="ECO:0007669"/>
    <property type="project" value="TreeGrafter"/>
</dbReference>
<dbReference type="GeneID" id="25340036"/>
<accession>U6M8J6</accession>
<name>U6M8J6_EIMMA</name>
<dbReference type="GO" id="GO:0030686">
    <property type="term" value="C:90S preribosome"/>
    <property type="evidence" value="ECO:0007669"/>
    <property type="project" value="TreeGrafter"/>
</dbReference>
<gene>
    <name evidence="1" type="ORF">EMWEY_00060500</name>
</gene>
<feature type="non-terminal residue" evidence="1">
    <location>
        <position position="121"/>
    </location>
</feature>
<dbReference type="Gene3D" id="2.130.10.10">
    <property type="entry name" value="YVTN repeat-like/Quinoprotein amine dehydrogenase"/>
    <property type="match status" value="1"/>
</dbReference>
<dbReference type="AlphaFoldDB" id="U6M8J6"/>
<dbReference type="OrthoDB" id="354164at2759"/>
<dbReference type="Proteomes" id="UP000030763">
    <property type="component" value="Unassembled WGS sequence"/>
</dbReference>
<dbReference type="SUPFAM" id="SSF50978">
    <property type="entry name" value="WD40 repeat-like"/>
    <property type="match status" value="1"/>
</dbReference>
<dbReference type="PANTHER" id="PTHR14085:SF3">
    <property type="entry name" value="WD REPEAT-CONTAINING PROTEIN 46"/>
    <property type="match status" value="1"/>
</dbReference>